<dbReference type="PANTHER" id="PTHR42718:SF47">
    <property type="entry name" value="METHYL VIOLOGEN RESISTANCE PROTEIN SMVA"/>
    <property type="match status" value="1"/>
</dbReference>
<protein>
    <submittedName>
        <fullName evidence="11">MFS transporter, DHA2 family, multidrug resistance protein</fullName>
    </submittedName>
</protein>
<feature type="transmembrane region" description="Helical" evidence="9">
    <location>
        <begin position="187"/>
        <end position="211"/>
    </location>
</feature>
<dbReference type="GO" id="GO:0005886">
    <property type="term" value="C:plasma membrane"/>
    <property type="evidence" value="ECO:0007669"/>
    <property type="project" value="UniProtKB-SubCell"/>
</dbReference>
<dbReference type="EMBL" id="FODD01000005">
    <property type="protein sequence ID" value="SEN43945.1"/>
    <property type="molecule type" value="Genomic_DNA"/>
</dbReference>
<feature type="domain" description="Major facilitator superfamily (MFS) profile" evidence="10">
    <location>
        <begin position="37"/>
        <end position="523"/>
    </location>
</feature>
<feature type="transmembrane region" description="Helical" evidence="9">
    <location>
        <begin position="103"/>
        <end position="122"/>
    </location>
</feature>
<evidence type="ECO:0000256" key="2">
    <source>
        <dbReference type="ARBA" id="ARBA00022448"/>
    </source>
</evidence>
<evidence type="ECO:0000313" key="12">
    <source>
        <dbReference type="Proteomes" id="UP000181951"/>
    </source>
</evidence>
<organism evidence="11 12">
    <name type="scientific">Actinacidiphila rubida</name>
    <dbReference type="NCBI Taxonomy" id="310780"/>
    <lineage>
        <taxon>Bacteria</taxon>
        <taxon>Bacillati</taxon>
        <taxon>Actinomycetota</taxon>
        <taxon>Actinomycetes</taxon>
        <taxon>Kitasatosporales</taxon>
        <taxon>Streptomycetaceae</taxon>
        <taxon>Actinacidiphila</taxon>
    </lineage>
</organism>
<dbReference type="PROSITE" id="PS50850">
    <property type="entry name" value="MFS"/>
    <property type="match status" value="1"/>
</dbReference>
<evidence type="ECO:0000256" key="8">
    <source>
        <dbReference type="SAM" id="MobiDB-lite"/>
    </source>
</evidence>
<feature type="transmembrane region" description="Helical" evidence="9">
    <location>
        <begin position="73"/>
        <end position="91"/>
    </location>
</feature>
<proteinExistence type="predicted"/>
<name>A0A1H8GJI6_9ACTN</name>
<dbReference type="InterPro" id="IPR020846">
    <property type="entry name" value="MFS_dom"/>
</dbReference>
<evidence type="ECO:0000256" key="1">
    <source>
        <dbReference type="ARBA" id="ARBA00004651"/>
    </source>
</evidence>
<evidence type="ECO:0000259" key="10">
    <source>
        <dbReference type="PROSITE" id="PS50850"/>
    </source>
</evidence>
<feature type="region of interest" description="Disordered" evidence="8">
    <location>
        <begin position="527"/>
        <end position="561"/>
    </location>
</feature>
<evidence type="ECO:0000256" key="3">
    <source>
        <dbReference type="ARBA" id="ARBA00022475"/>
    </source>
</evidence>
<feature type="transmembrane region" description="Helical" evidence="9">
    <location>
        <begin position="254"/>
        <end position="270"/>
    </location>
</feature>
<evidence type="ECO:0000313" key="11">
    <source>
        <dbReference type="EMBL" id="SEN43945.1"/>
    </source>
</evidence>
<keyword evidence="5 9" id="KW-1133">Transmembrane helix</keyword>
<dbReference type="InterPro" id="IPR011701">
    <property type="entry name" value="MFS"/>
</dbReference>
<evidence type="ECO:0000256" key="9">
    <source>
        <dbReference type="SAM" id="Phobius"/>
    </source>
</evidence>
<feature type="transmembrane region" description="Helical" evidence="9">
    <location>
        <begin position="357"/>
        <end position="378"/>
    </location>
</feature>
<sequence>MLRGMTSKTNGRTPDPRAQAPTSDAPQAAAGARRWAVLAICCVAAALLGIDNSVLNYAVPSLARRLHPSSTQLLWIVDVYGFVLGGLLIVAGNLGDRIGRKKLLLAGVAGFGAASALTAYAGSPETLIAARALLGLAGATIMPSTLSLVRAAFTDPRERTTAIGVSSGVAAASFALGPVVGGLLLDHFWWGSVFLINVPVMALVLVAGVLVLPESRNPRPGRLDWASVPLSVAGLFGVIYAIKTAARDGAGSHAVWIAAAVGAVSLAAFFRRQTRIAEPLLELRLFRNAAFSGAIGANVVTMFTSSTLSLGFSLYFQVVRGWSPLTAGLALLPGPLSAAFAAPLCAVLIARIGRARTVAIGLALMAVSTVGLGMSGAHTGYAHLLPLLVLNGVGIIFTFSVTADTILASAPRTRTGAAAAISETAMELGGALGIAVLGSVLSAFYRSDLTLPEGLSGAQVSAARESVSGGVLTGAQVAGSTGQHVADAARQAFLDSLHATTVIAGAIMALGAAAALVSLRNVPAVLPEPQDGEGDTGHGGAGEASAARAGDGGQDRPVPAV</sequence>
<evidence type="ECO:0000256" key="4">
    <source>
        <dbReference type="ARBA" id="ARBA00022692"/>
    </source>
</evidence>
<keyword evidence="3" id="KW-1003">Cell membrane</keyword>
<feature type="transmembrane region" description="Helical" evidence="9">
    <location>
        <begin position="161"/>
        <end position="181"/>
    </location>
</feature>
<evidence type="ECO:0000256" key="7">
    <source>
        <dbReference type="ARBA" id="ARBA00023251"/>
    </source>
</evidence>
<feature type="transmembrane region" description="Helical" evidence="9">
    <location>
        <begin position="291"/>
        <end position="316"/>
    </location>
</feature>
<comment type="subcellular location">
    <subcellularLocation>
        <location evidence="1">Cell membrane</location>
        <topology evidence="1">Multi-pass membrane protein</topology>
    </subcellularLocation>
</comment>
<feature type="transmembrane region" description="Helical" evidence="9">
    <location>
        <begin position="428"/>
        <end position="445"/>
    </location>
</feature>
<feature type="transmembrane region" description="Helical" evidence="9">
    <location>
        <begin position="223"/>
        <end position="242"/>
    </location>
</feature>
<dbReference type="GO" id="GO:0046677">
    <property type="term" value="P:response to antibiotic"/>
    <property type="evidence" value="ECO:0007669"/>
    <property type="project" value="UniProtKB-KW"/>
</dbReference>
<dbReference type="GO" id="GO:0022857">
    <property type="term" value="F:transmembrane transporter activity"/>
    <property type="evidence" value="ECO:0007669"/>
    <property type="project" value="InterPro"/>
</dbReference>
<dbReference type="SUPFAM" id="SSF103473">
    <property type="entry name" value="MFS general substrate transporter"/>
    <property type="match status" value="1"/>
</dbReference>
<dbReference type="CDD" id="cd17321">
    <property type="entry name" value="MFS_MMR_MDR_like"/>
    <property type="match status" value="1"/>
</dbReference>
<dbReference type="Gene3D" id="1.20.1250.20">
    <property type="entry name" value="MFS general substrate transporter like domains"/>
    <property type="match status" value="1"/>
</dbReference>
<feature type="transmembrane region" description="Helical" evidence="9">
    <location>
        <begin position="128"/>
        <end position="149"/>
    </location>
</feature>
<keyword evidence="7" id="KW-0046">Antibiotic resistance</keyword>
<feature type="region of interest" description="Disordered" evidence="8">
    <location>
        <begin position="1"/>
        <end position="25"/>
    </location>
</feature>
<dbReference type="Proteomes" id="UP000181951">
    <property type="component" value="Unassembled WGS sequence"/>
</dbReference>
<dbReference type="STRING" id="310780.SAMN05216267_1005123"/>
<dbReference type="AlphaFoldDB" id="A0A1H8GJI6"/>
<feature type="transmembrane region" description="Helical" evidence="9">
    <location>
        <begin position="384"/>
        <end position="407"/>
    </location>
</feature>
<reference evidence="11 12" key="1">
    <citation type="submission" date="2016-10" db="EMBL/GenBank/DDBJ databases">
        <authorList>
            <person name="de Groot N.N."/>
        </authorList>
    </citation>
    <scope>NUCLEOTIDE SEQUENCE [LARGE SCALE GENOMIC DNA]</scope>
    <source>
        <strain evidence="11 12">CGMCC 4.2026</strain>
    </source>
</reference>
<evidence type="ECO:0000256" key="5">
    <source>
        <dbReference type="ARBA" id="ARBA00022989"/>
    </source>
</evidence>
<feature type="transmembrane region" description="Helical" evidence="9">
    <location>
        <begin position="35"/>
        <end position="53"/>
    </location>
</feature>
<dbReference type="PRINTS" id="PR01036">
    <property type="entry name" value="TCRTETB"/>
</dbReference>
<keyword evidence="4 9" id="KW-0812">Transmembrane</keyword>
<keyword evidence="6 9" id="KW-0472">Membrane</keyword>
<dbReference type="Pfam" id="PF07690">
    <property type="entry name" value="MFS_1"/>
    <property type="match status" value="1"/>
</dbReference>
<dbReference type="Gene3D" id="1.20.1720.10">
    <property type="entry name" value="Multidrug resistance protein D"/>
    <property type="match status" value="1"/>
</dbReference>
<feature type="transmembrane region" description="Helical" evidence="9">
    <location>
        <begin position="497"/>
        <end position="519"/>
    </location>
</feature>
<feature type="compositionally biased region" description="Polar residues" evidence="8">
    <location>
        <begin position="1"/>
        <end position="12"/>
    </location>
</feature>
<gene>
    <name evidence="11" type="ORF">SAMN05216267_1005123</name>
</gene>
<keyword evidence="12" id="KW-1185">Reference proteome</keyword>
<accession>A0A1H8GJI6</accession>
<dbReference type="PANTHER" id="PTHR42718">
    <property type="entry name" value="MAJOR FACILITATOR SUPERFAMILY MULTIDRUG TRANSPORTER MFSC"/>
    <property type="match status" value="1"/>
</dbReference>
<feature type="transmembrane region" description="Helical" evidence="9">
    <location>
        <begin position="328"/>
        <end position="350"/>
    </location>
</feature>
<dbReference type="InterPro" id="IPR036259">
    <property type="entry name" value="MFS_trans_sf"/>
</dbReference>
<keyword evidence="2" id="KW-0813">Transport</keyword>
<evidence type="ECO:0000256" key="6">
    <source>
        <dbReference type="ARBA" id="ARBA00023136"/>
    </source>
</evidence>